<feature type="non-terminal residue" evidence="3">
    <location>
        <position position="1"/>
    </location>
</feature>
<comment type="caution">
    <text evidence="3">The sequence shown here is derived from an EMBL/GenBank/DDBJ whole genome shotgun (WGS) entry which is preliminary data.</text>
</comment>
<gene>
    <name evidence="3" type="ORF">Tci_887913</name>
</gene>
<dbReference type="Gene3D" id="2.60.34.10">
    <property type="entry name" value="Substrate Binding Domain Of DNAk, Chain A, domain 1"/>
    <property type="match status" value="1"/>
</dbReference>
<feature type="non-terminal residue" evidence="3">
    <location>
        <position position="173"/>
    </location>
</feature>
<dbReference type="GO" id="GO:0140662">
    <property type="term" value="F:ATP-dependent protein folding chaperone"/>
    <property type="evidence" value="ECO:0007669"/>
    <property type="project" value="InterPro"/>
</dbReference>
<keyword evidence="1" id="KW-0547">Nucleotide-binding</keyword>
<dbReference type="InterPro" id="IPR043129">
    <property type="entry name" value="ATPase_NBD"/>
</dbReference>
<reference evidence="3" key="1">
    <citation type="journal article" date="2019" name="Sci. Rep.">
        <title>Draft genome of Tanacetum cinerariifolium, the natural source of mosquito coil.</title>
        <authorList>
            <person name="Yamashiro T."/>
            <person name="Shiraishi A."/>
            <person name="Satake H."/>
            <person name="Nakayama K."/>
        </authorList>
    </citation>
    <scope>NUCLEOTIDE SEQUENCE</scope>
</reference>
<keyword evidence="2" id="KW-0067">ATP-binding</keyword>
<dbReference type="AlphaFoldDB" id="A0A699U858"/>
<dbReference type="SUPFAM" id="SSF100920">
    <property type="entry name" value="Heat shock protein 70kD (HSP70), peptide-binding domain"/>
    <property type="match status" value="1"/>
</dbReference>
<dbReference type="PRINTS" id="PR00301">
    <property type="entry name" value="HEATSHOCK70"/>
</dbReference>
<evidence type="ECO:0000256" key="2">
    <source>
        <dbReference type="ARBA" id="ARBA00022840"/>
    </source>
</evidence>
<evidence type="ECO:0000313" key="3">
    <source>
        <dbReference type="EMBL" id="GFD15944.1"/>
    </source>
</evidence>
<accession>A0A699U858</accession>
<dbReference type="GO" id="GO:0005524">
    <property type="term" value="F:ATP binding"/>
    <property type="evidence" value="ECO:0007669"/>
    <property type="project" value="UniProtKB-KW"/>
</dbReference>
<name>A0A699U858_TANCI</name>
<proteinExistence type="predicted"/>
<evidence type="ECO:0000256" key="1">
    <source>
        <dbReference type="ARBA" id="ARBA00022741"/>
    </source>
</evidence>
<dbReference type="EMBL" id="BKCJ011290023">
    <property type="protein sequence ID" value="GFD15944.1"/>
    <property type="molecule type" value="Genomic_DNA"/>
</dbReference>
<sequence>DKCIKTLEECLKNAKMEKSWVEEIILVGGSTRIPKVQRLLQEFFDGKELCKSVNPDEAVAYGAAVMAANLCSNVNKIVPDLRLLDVTPLSLGERARATRNHFLGQFRINGIPPAPRGGSRIENTYEVDINGILTVTSKLLSTGKTERDSSSPMKMEDSPSNRLIIWLMMPSST</sequence>
<dbReference type="Pfam" id="PF00012">
    <property type="entry name" value="HSP70"/>
    <property type="match status" value="1"/>
</dbReference>
<dbReference type="InterPro" id="IPR013126">
    <property type="entry name" value="Hsp_70_fam"/>
</dbReference>
<protein>
    <submittedName>
        <fullName evidence="3">Putative heat shock protein 70 family</fullName>
    </submittedName>
</protein>
<dbReference type="PANTHER" id="PTHR19375">
    <property type="entry name" value="HEAT SHOCK PROTEIN 70KDA"/>
    <property type="match status" value="1"/>
</dbReference>
<dbReference type="Gene3D" id="3.30.420.40">
    <property type="match status" value="1"/>
</dbReference>
<dbReference type="InterPro" id="IPR018181">
    <property type="entry name" value="Heat_shock_70_CS"/>
</dbReference>
<dbReference type="PROSITE" id="PS01036">
    <property type="entry name" value="HSP70_3"/>
    <property type="match status" value="1"/>
</dbReference>
<organism evidence="3">
    <name type="scientific">Tanacetum cinerariifolium</name>
    <name type="common">Dalmatian daisy</name>
    <name type="synonym">Chrysanthemum cinerariifolium</name>
    <dbReference type="NCBI Taxonomy" id="118510"/>
    <lineage>
        <taxon>Eukaryota</taxon>
        <taxon>Viridiplantae</taxon>
        <taxon>Streptophyta</taxon>
        <taxon>Embryophyta</taxon>
        <taxon>Tracheophyta</taxon>
        <taxon>Spermatophyta</taxon>
        <taxon>Magnoliopsida</taxon>
        <taxon>eudicotyledons</taxon>
        <taxon>Gunneridae</taxon>
        <taxon>Pentapetalae</taxon>
        <taxon>asterids</taxon>
        <taxon>campanulids</taxon>
        <taxon>Asterales</taxon>
        <taxon>Asteraceae</taxon>
        <taxon>Asteroideae</taxon>
        <taxon>Anthemideae</taxon>
        <taxon>Anthemidinae</taxon>
        <taxon>Tanacetum</taxon>
    </lineage>
</organism>
<dbReference type="InterPro" id="IPR029047">
    <property type="entry name" value="HSP70_peptide-bd_sf"/>
</dbReference>
<dbReference type="SUPFAM" id="SSF53067">
    <property type="entry name" value="Actin-like ATPase domain"/>
    <property type="match status" value="1"/>
</dbReference>
<keyword evidence="3" id="KW-0346">Stress response</keyword>